<dbReference type="CDD" id="cd01071">
    <property type="entry name" value="PBP2_PhnD_like"/>
    <property type="match status" value="1"/>
</dbReference>
<feature type="chain" id="PRO_5014730871" evidence="3">
    <location>
        <begin position="30"/>
        <end position="308"/>
    </location>
</feature>
<organism evidence="4 5">
    <name type="scientific">Billgrantia endophytica</name>
    <dbReference type="NCBI Taxonomy" id="2033802"/>
    <lineage>
        <taxon>Bacteria</taxon>
        <taxon>Pseudomonadati</taxon>
        <taxon>Pseudomonadota</taxon>
        <taxon>Gammaproteobacteria</taxon>
        <taxon>Oceanospirillales</taxon>
        <taxon>Halomonadaceae</taxon>
        <taxon>Billgrantia</taxon>
    </lineage>
</organism>
<comment type="caution">
    <text evidence="4">The sequence shown here is derived from an EMBL/GenBank/DDBJ whole genome shotgun (WGS) entry which is preliminary data.</text>
</comment>
<evidence type="ECO:0000256" key="1">
    <source>
        <dbReference type="ARBA" id="ARBA00007162"/>
    </source>
</evidence>
<dbReference type="PANTHER" id="PTHR35841:SF1">
    <property type="entry name" value="PHOSPHONATES-BINDING PERIPLASMIC PROTEIN"/>
    <property type="match status" value="1"/>
</dbReference>
<keyword evidence="5" id="KW-1185">Reference proteome</keyword>
<dbReference type="SUPFAM" id="SSF53850">
    <property type="entry name" value="Periplasmic binding protein-like II"/>
    <property type="match status" value="1"/>
</dbReference>
<dbReference type="GO" id="GO:0015716">
    <property type="term" value="P:organic phosphonate transport"/>
    <property type="evidence" value="ECO:0007669"/>
    <property type="project" value="InterPro"/>
</dbReference>
<gene>
    <name evidence="4" type="primary">phnD</name>
    <name evidence="4" type="ORF">C1H69_13855</name>
</gene>
<evidence type="ECO:0000256" key="3">
    <source>
        <dbReference type="SAM" id="SignalP"/>
    </source>
</evidence>
<dbReference type="AlphaFoldDB" id="A0A2N7U1L5"/>
<sequence>MRQEMKLHMIKTTLATVMLAPLAFTVAQADWRADYPIVTMGATTVENQAATIDRFQPLADYFEEKLGIEMRIQQANDYAAVVQALTAGHVHLARLGGSSYAAGWIDSDGGVEPLTVPAELDGELGYHSVLIVRSDSDYHNLEDLEGKSLAWADPNSTSGYLVPLVSLREDGIEPSDFFGNTVFSGGHEQSVIGVLNGSLDSAFTWTSKGDNTGQLRMMMDRGMLDREDIRVIWESPLIPNPLYAVPSDLPEEMKRDITEFFLTLHEERPELADAAASGRTSGFVVATHEMYQPILSAVQELRDSRRQR</sequence>
<dbReference type="InterPro" id="IPR005770">
    <property type="entry name" value="PhnD"/>
</dbReference>
<dbReference type="InterPro" id="IPR017797">
    <property type="entry name" value="Phosphnate-bd"/>
</dbReference>
<dbReference type="Proteomes" id="UP000235803">
    <property type="component" value="Unassembled WGS sequence"/>
</dbReference>
<evidence type="ECO:0000313" key="5">
    <source>
        <dbReference type="Proteomes" id="UP000235803"/>
    </source>
</evidence>
<evidence type="ECO:0000256" key="2">
    <source>
        <dbReference type="ARBA" id="ARBA00022729"/>
    </source>
</evidence>
<keyword evidence="2 3" id="KW-0732">Signal</keyword>
<dbReference type="NCBIfam" id="TIGR03431">
    <property type="entry name" value="PhnD"/>
    <property type="match status" value="1"/>
</dbReference>
<accession>A0A2N7U1L5</accession>
<proteinExistence type="inferred from homology"/>
<comment type="similarity">
    <text evidence="1">Belongs to the phosphate/phosphite/phosphonate binding protein family.</text>
</comment>
<reference evidence="4 5" key="1">
    <citation type="submission" date="2018-01" db="EMBL/GenBank/DDBJ databases">
        <title>Halomonas endophytica sp. nov., isolated from storage liquid in the stems of Populus euphratica.</title>
        <authorList>
            <person name="Chen C."/>
        </authorList>
    </citation>
    <scope>NUCLEOTIDE SEQUENCE [LARGE SCALE GENOMIC DNA]</scope>
    <source>
        <strain evidence="4 5">MC28</strain>
    </source>
</reference>
<dbReference type="GO" id="GO:0043190">
    <property type="term" value="C:ATP-binding cassette (ABC) transporter complex"/>
    <property type="evidence" value="ECO:0007669"/>
    <property type="project" value="InterPro"/>
</dbReference>
<dbReference type="OrthoDB" id="225238at2"/>
<protein>
    <submittedName>
        <fullName evidence="4">Phosphonate ABC transporter substrate-binding protein</fullName>
    </submittedName>
</protein>
<name>A0A2N7U1L5_9GAMM</name>
<evidence type="ECO:0000313" key="4">
    <source>
        <dbReference type="EMBL" id="PMR74336.1"/>
    </source>
</evidence>
<dbReference type="EMBL" id="PNRF01000028">
    <property type="protein sequence ID" value="PMR74336.1"/>
    <property type="molecule type" value="Genomic_DNA"/>
</dbReference>
<dbReference type="Pfam" id="PF12974">
    <property type="entry name" value="Phosphonate-bd"/>
    <property type="match status" value="1"/>
</dbReference>
<dbReference type="Gene3D" id="3.40.190.10">
    <property type="entry name" value="Periplasmic binding protein-like II"/>
    <property type="match status" value="2"/>
</dbReference>
<feature type="signal peptide" evidence="3">
    <location>
        <begin position="1"/>
        <end position="29"/>
    </location>
</feature>
<dbReference type="GO" id="GO:0055085">
    <property type="term" value="P:transmembrane transport"/>
    <property type="evidence" value="ECO:0007669"/>
    <property type="project" value="InterPro"/>
</dbReference>
<dbReference type="PANTHER" id="PTHR35841">
    <property type="entry name" value="PHOSPHONATES-BINDING PERIPLASMIC PROTEIN"/>
    <property type="match status" value="1"/>
</dbReference>
<dbReference type="NCBIfam" id="TIGR01098">
    <property type="entry name" value="3A0109s03R"/>
    <property type="match status" value="1"/>
</dbReference>